<feature type="domain" description="DUF6293" evidence="2">
    <location>
        <begin position="148"/>
        <end position="247"/>
    </location>
</feature>
<proteinExistence type="predicted"/>
<keyword evidence="4" id="KW-1185">Reference proteome</keyword>
<dbReference type="AlphaFoldDB" id="A0AAV3UN85"/>
<dbReference type="Pfam" id="PF19810">
    <property type="entry name" value="HFX_2341_N"/>
    <property type="match status" value="1"/>
</dbReference>
<dbReference type="Proteomes" id="UP001501729">
    <property type="component" value="Unassembled WGS sequence"/>
</dbReference>
<evidence type="ECO:0000313" key="4">
    <source>
        <dbReference type="Proteomes" id="UP001501729"/>
    </source>
</evidence>
<feature type="domain" description="HFX-2341-like N-terminal" evidence="1">
    <location>
        <begin position="11"/>
        <end position="129"/>
    </location>
</feature>
<dbReference type="EMBL" id="BAABKX010000018">
    <property type="protein sequence ID" value="GAA5059995.1"/>
    <property type="molecule type" value="Genomic_DNA"/>
</dbReference>
<dbReference type="InterPro" id="IPR054162">
    <property type="entry name" value="DUF6293_C"/>
</dbReference>
<evidence type="ECO:0000313" key="3">
    <source>
        <dbReference type="EMBL" id="GAA5059995.1"/>
    </source>
</evidence>
<sequence>MNDRVMQSIDEVHIAPLGYEYDRIVEPVRKHGVDVLYLLEHDGPPNERPVYHDELKSVLANDGIDVRSEAVDLLDIYDVLGVVTTLVSDHEDDIVRVNVSSGSKLSAVGAAIACMATNATAYYVEPEGYAHQDRDERQSYGYVGEEVLPTYPIESPTRDQVAVMDYLEEADTEVYTPKKKDIINYAESAELSFISESSPANDKAKFALLNANIVDPLAGDGYVNVSKVGRQKQVTLTETGRDVLRAFRHKL</sequence>
<evidence type="ECO:0000259" key="2">
    <source>
        <dbReference type="Pfam" id="PF22665"/>
    </source>
</evidence>
<organism evidence="3 4">
    <name type="scientific">Haladaptatus pallidirubidus</name>
    <dbReference type="NCBI Taxonomy" id="1008152"/>
    <lineage>
        <taxon>Archaea</taxon>
        <taxon>Methanobacteriati</taxon>
        <taxon>Methanobacteriota</taxon>
        <taxon>Stenosarchaea group</taxon>
        <taxon>Halobacteria</taxon>
        <taxon>Halobacteriales</taxon>
        <taxon>Haladaptataceae</taxon>
        <taxon>Haladaptatus</taxon>
    </lineage>
</organism>
<protein>
    <submittedName>
        <fullName evidence="3">Uncharacterized protein</fullName>
    </submittedName>
</protein>
<comment type="caution">
    <text evidence="3">The sequence shown here is derived from an EMBL/GenBank/DDBJ whole genome shotgun (WGS) entry which is preliminary data.</text>
</comment>
<evidence type="ECO:0000259" key="1">
    <source>
        <dbReference type="Pfam" id="PF19810"/>
    </source>
</evidence>
<reference evidence="3 4" key="1">
    <citation type="journal article" date="2019" name="Int. J. Syst. Evol. Microbiol.">
        <title>The Global Catalogue of Microorganisms (GCM) 10K type strain sequencing project: providing services to taxonomists for standard genome sequencing and annotation.</title>
        <authorList>
            <consortium name="The Broad Institute Genomics Platform"/>
            <consortium name="The Broad Institute Genome Sequencing Center for Infectious Disease"/>
            <person name="Wu L."/>
            <person name="Ma J."/>
        </authorList>
    </citation>
    <scope>NUCLEOTIDE SEQUENCE [LARGE SCALE GENOMIC DNA]</scope>
    <source>
        <strain evidence="3 4">JCM 17504</strain>
    </source>
</reference>
<dbReference type="InterPro" id="IPR046260">
    <property type="entry name" value="HFX_2341-like_N"/>
</dbReference>
<dbReference type="Pfam" id="PF22665">
    <property type="entry name" value="WHD_DUF6293"/>
    <property type="match status" value="1"/>
</dbReference>
<name>A0AAV3UN85_9EURY</name>
<accession>A0AAV3UN85</accession>
<dbReference type="Gene3D" id="3.40.50.10770">
    <property type="entry name" value="Hypothetical protein VC1899 like domain (Restriction endonuclease-like)"/>
    <property type="match status" value="1"/>
</dbReference>
<gene>
    <name evidence="3" type="ORF">GCM10025751_44650</name>
</gene>